<dbReference type="InterPro" id="IPR006311">
    <property type="entry name" value="TAT_signal"/>
</dbReference>
<protein>
    <submittedName>
        <fullName evidence="2">2',3'-cyclic-nucleotide 2'-phosphodiesterase / 3'-nucleotidase</fullName>
    </submittedName>
</protein>
<dbReference type="Gene3D" id="3.60.21.10">
    <property type="match status" value="1"/>
</dbReference>
<organism evidence="2 3">
    <name type="scientific">Haloarcula vallismortis</name>
    <name type="common">Halobacterium vallismortis</name>
    <dbReference type="NCBI Taxonomy" id="28442"/>
    <lineage>
        <taxon>Archaea</taxon>
        <taxon>Methanobacteriati</taxon>
        <taxon>Methanobacteriota</taxon>
        <taxon>Stenosarchaea group</taxon>
        <taxon>Halobacteria</taxon>
        <taxon>Halobacteriales</taxon>
        <taxon>Haloarculaceae</taxon>
        <taxon>Haloarcula</taxon>
    </lineage>
</organism>
<evidence type="ECO:0000313" key="2">
    <source>
        <dbReference type="EMBL" id="SDW49743.1"/>
    </source>
</evidence>
<dbReference type="STRING" id="28442.SAMN05443574_10418"/>
<proteinExistence type="predicted"/>
<dbReference type="PANTHER" id="PTHR11575:SF24">
    <property type="entry name" value="5'-NUCLEOTIDASE"/>
    <property type="match status" value="1"/>
</dbReference>
<dbReference type="Pfam" id="PF02872">
    <property type="entry name" value="5_nucleotid_C"/>
    <property type="match status" value="1"/>
</dbReference>
<dbReference type="InterPro" id="IPR008334">
    <property type="entry name" value="5'-Nucleotdase_C"/>
</dbReference>
<gene>
    <name evidence="2" type="ORF">SAMN05443574_10418</name>
</gene>
<dbReference type="PROSITE" id="PS51318">
    <property type="entry name" value="TAT"/>
    <property type="match status" value="1"/>
</dbReference>
<dbReference type="EMBL" id="FNOF01000004">
    <property type="protein sequence ID" value="SDW49743.1"/>
    <property type="molecule type" value="Genomic_DNA"/>
</dbReference>
<dbReference type="PRINTS" id="PR01607">
    <property type="entry name" value="APYRASEFAMLY"/>
</dbReference>
<accession>A0A1H2U0H8</accession>
<dbReference type="RefSeq" id="WP_004518000.1">
    <property type="nucleotide sequence ID" value="NZ_FNOF01000004.1"/>
</dbReference>
<dbReference type="GO" id="GO:0016787">
    <property type="term" value="F:hydrolase activity"/>
    <property type="evidence" value="ECO:0007669"/>
    <property type="project" value="InterPro"/>
</dbReference>
<dbReference type="CDD" id="cd00845">
    <property type="entry name" value="MPP_UshA_N_like"/>
    <property type="match status" value="1"/>
</dbReference>
<dbReference type="SUPFAM" id="SSF55816">
    <property type="entry name" value="5'-nucleotidase (syn. UDP-sugar hydrolase), C-terminal domain"/>
    <property type="match status" value="1"/>
</dbReference>
<sequence>MTYQATRRDVLGAGAAILGSLAVGSTTASGALQTDGTTVTFLHDTHVHGRFANASAAELSVSRYFRLMNDIAEDTDTTLRVGNGDDLASSVLSAVFEGRHVVSTFNAGGLDFDTYGNHDFDMGPEVLRDRVSDSLFTWVSANVREDGDVFAADQGAQQYVLTDVGDVTLGITGLITPEAPEVTSIGENTDVLEPASALEDVTEQMQSDGADAVIVLSHLASETARTVAEEVDGVDAIIGDHAATLLEEPEVINDTVLSFVGDEYAYLGELALGVGDGGVTDHEFALHDVSASSAGTDPFVSLVQDHYETQLERQLDVVIGETTEPLDTRQSVVRARESNMGNFVADTIRADVEADVALMNGGGIRTDRLYFEDASEDNPADITRRVVVDILPFPNNVVELEVTGETLLAALENGVSRVEAGAGRFPQVSNITYTYDPTAESGDRITEATAGGDPIDSEATYTLATNDFVSGGGDGYSMLSDATVLVSSNEGALLSDLVIRTISEQETISPTTEGRITRQGEGS</sequence>
<dbReference type="GO" id="GO:0009166">
    <property type="term" value="P:nucleotide catabolic process"/>
    <property type="evidence" value="ECO:0007669"/>
    <property type="project" value="InterPro"/>
</dbReference>
<dbReference type="PANTHER" id="PTHR11575">
    <property type="entry name" value="5'-NUCLEOTIDASE-RELATED"/>
    <property type="match status" value="1"/>
</dbReference>
<dbReference type="InterPro" id="IPR036907">
    <property type="entry name" value="5'-Nucleotdase_C_sf"/>
</dbReference>
<reference evidence="2 3" key="1">
    <citation type="submission" date="2016-10" db="EMBL/GenBank/DDBJ databases">
        <authorList>
            <person name="de Groot N.N."/>
        </authorList>
    </citation>
    <scope>NUCLEOTIDE SEQUENCE [LARGE SCALE GENOMIC DNA]</scope>
    <source>
        <strain evidence="2 3">DSM 3756</strain>
    </source>
</reference>
<dbReference type="InterPro" id="IPR029052">
    <property type="entry name" value="Metallo-depent_PP-like"/>
</dbReference>
<dbReference type="SUPFAM" id="SSF56300">
    <property type="entry name" value="Metallo-dependent phosphatases"/>
    <property type="match status" value="1"/>
</dbReference>
<evidence type="ECO:0000313" key="3">
    <source>
        <dbReference type="Proteomes" id="UP000182573"/>
    </source>
</evidence>
<dbReference type="Gene3D" id="3.90.780.10">
    <property type="entry name" value="5'-Nucleotidase, C-terminal domain"/>
    <property type="match status" value="1"/>
</dbReference>
<dbReference type="Proteomes" id="UP000182573">
    <property type="component" value="Unassembled WGS sequence"/>
</dbReference>
<name>A0A1H2U0H8_HALVA</name>
<evidence type="ECO:0000259" key="1">
    <source>
        <dbReference type="Pfam" id="PF02872"/>
    </source>
</evidence>
<dbReference type="AlphaFoldDB" id="A0A1H2U0H8"/>
<feature type="domain" description="5'-Nucleotidase C-terminal" evidence="1">
    <location>
        <begin position="318"/>
        <end position="480"/>
    </location>
</feature>
<dbReference type="InterPro" id="IPR006179">
    <property type="entry name" value="5_nucleotidase/apyrase"/>
</dbReference>